<dbReference type="SMART" id="SM00283">
    <property type="entry name" value="MA"/>
    <property type="match status" value="1"/>
</dbReference>
<dbReference type="PROSITE" id="PS50111">
    <property type="entry name" value="CHEMOTAXIS_TRANSDUC_2"/>
    <property type="match status" value="1"/>
</dbReference>
<proteinExistence type="inferred from homology"/>
<evidence type="ECO:0000313" key="7">
    <source>
        <dbReference type="EMBL" id="MBU5593034.1"/>
    </source>
</evidence>
<keyword evidence="4" id="KW-0812">Transmembrane</keyword>
<keyword evidence="4" id="KW-1133">Transmembrane helix</keyword>
<protein>
    <submittedName>
        <fullName evidence="7">Methyl-accepting chemotaxis protein</fullName>
    </submittedName>
</protein>
<dbReference type="EMBL" id="JAHLQL010000006">
    <property type="protein sequence ID" value="MBU5593034.1"/>
    <property type="molecule type" value="Genomic_DNA"/>
</dbReference>
<accession>A0ABS6F5A5</accession>
<dbReference type="PROSITE" id="PS50885">
    <property type="entry name" value="HAMP"/>
    <property type="match status" value="1"/>
</dbReference>
<evidence type="ECO:0000259" key="5">
    <source>
        <dbReference type="PROSITE" id="PS50111"/>
    </source>
</evidence>
<reference evidence="7 8" key="1">
    <citation type="submission" date="2021-06" db="EMBL/GenBank/DDBJ databases">
        <authorList>
            <person name="Sun Q."/>
            <person name="Li D."/>
        </authorList>
    </citation>
    <scope>NUCLEOTIDE SEQUENCE [LARGE SCALE GENOMIC DNA]</scope>
    <source>
        <strain evidence="7 8">MSJ-4</strain>
    </source>
</reference>
<dbReference type="SMART" id="SM00304">
    <property type="entry name" value="HAMP"/>
    <property type="match status" value="1"/>
</dbReference>
<dbReference type="RefSeq" id="WP_216457722.1">
    <property type="nucleotide sequence ID" value="NZ_JAHLQL010000006.1"/>
</dbReference>
<dbReference type="PANTHER" id="PTHR32089:SF112">
    <property type="entry name" value="LYSOZYME-LIKE PROTEIN-RELATED"/>
    <property type="match status" value="1"/>
</dbReference>
<sequence length="684" mass="75649">MKTSEKKSKKTSIKTNLIVIPLIVIFISISIIGIVSSLFIKKSLLNQMENDGILLAKQIASKAENNNQSLRNINLMLEEKIRTSGKIIMENQQNLTNDFLKNFVKILGINEVFWYSPEGEIIYSTVDSYLGWKTTKDHPVEKFRTTGKPELMEEIRKDTESENYNKYGYLRNIDGSFIQISIRANEVDNLTKKFSYQTLVEELVKEENVVYALFIDKNLKATAHGNKDRIGIECSDVGSKTAVIDGKTYVAQYDYKDDDNPNGITVQEVAFPIVLDGETIGAIDIGFSMENLYSSIYKNIIIIAVSGLVVFCVLAIILFNTSKYSIKSIDKFKMILGALSKGDFTKEVPKELLDKKDEFGEMASAVEVMKDSIKGIIKNIANTSEQLAASSEELTASSQQSELVSNEITKAVDEIAQGASDQAKKTEEGTVNANALGEFITENQNMMGNLNQALEDVNLKTIEGVETLKDLIEKTKENSTAIEKIQHVILETNEGAEKIETASEMIKSIAEQTNLLALNAAIEAARAGEAGRGFSVVADEIRKLAEQSNNFTSEISKIIEELSAKTEEAVKNMGIVKDRTSSQTEGVYSTNKSFEIISSNIDQMKSIVESLNKSSEKMIGKKDELVEMVLHLSSISEENAASSEETCAAVQEQSATIEEISNASESLSKLAEKMNEGISKFIFE</sequence>
<dbReference type="Pfam" id="PF00015">
    <property type="entry name" value="MCPsignal"/>
    <property type="match status" value="1"/>
</dbReference>
<organism evidence="7 8">
    <name type="scientific">Clostridium simiarum</name>
    <dbReference type="NCBI Taxonomy" id="2841506"/>
    <lineage>
        <taxon>Bacteria</taxon>
        <taxon>Bacillati</taxon>
        <taxon>Bacillota</taxon>
        <taxon>Clostridia</taxon>
        <taxon>Eubacteriales</taxon>
        <taxon>Clostridiaceae</taxon>
        <taxon>Clostridium</taxon>
    </lineage>
</organism>
<keyword evidence="1 3" id="KW-0807">Transducer</keyword>
<comment type="caution">
    <text evidence="7">The sequence shown here is derived from an EMBL/GenBank/DDBJ whole genome shotgun (WGS) entry which is preliminary data.</text>
</comment>
<dbReference type="Proteomes" id="UP000736583">
    <property type="component" value="Unassembled WGS sequence"/>
</dbReference>
<gene>
    <name evidence="7" type="ORF">KQI89_14880</name>
</gene>
<evidence type="ECO:0000256" key="3">
    <source>
        <dbReference type="PROSITE-ProRule" id="PRU00284"/>
    </source>
</evidence>
<evidence type="ECO:0000259" key="6">
    <source>
        <dbReference type="PROSITE" id="PS50885"/>
    </source>
</evidence>
<name>A0ABS6F5A5_9CLOT</name>
<feature type="transmembrane region" description="Helical" evidence="4">
    <location>
        <begin position="18"/>
        <end position="40"/>
    </location>
</feature>
<feature type="transmembrane region" description="Helical" evidence="4">
    <location>
        <begin position="299"/>
        <end position="319"/>
    </location>
</feature>
<feature type="domain" description="Methyl-accepting transducer" evidence="5">
    <location>
        <begin position="397"/>
        <end position="654"/>
    </location>
</feature>
<evidence type="ECO:0000256" key="4">
    <source>
        <dbReference type="SAM" id="Phobius"/>
    </source>
</evidence>
<comment type="similarity">
    <text evidence="2">Belongs to the methyl-accepting chemotaxis (MCP) protein family.</text>
</comment>
<evidence type="ECO:0000256" key="2">
    <source>
        <dbReference type="ARBA" id="ARBA00029447"/>
    </source>
</evidence>
<dbReference type="InterPro" id="IPR004089">
    <property type="entry name" value="MCPsignal_dom"/>
</dbReference>
<dbReference type="InterPro" id="IPR003660">
    <property type="entry name" value="HAMP_dom"/>
</dbReference>
<feature type="domain" description="HAMP" evidence="6">
    <location>
        <begin position="323"/>
        <end position="378"/>
    </location>
</feature>
<dbReference type="PANTHER" id="PTHR32089">
    <property type="entry name" value="METHYL-ACCEPTING CHEMOTAXIS PROTEIN MCPB"/>
    <property type="match status" value="1"/>
</dbReference>
<keyword evidence="8" id="KW-1185">Reference proteome</keyword>
<keyword evidence="4" id="KW-0472">Membrane</keyword>
<evidence type="ECO:0000256" key="1">
    <source>
        <dbReference type="ARBA" id="ARBA00023224"/>
    </source>
</evidence>
<evidence type="ECO:0000313" key="8">
    <source>
        <dbReference type="Proteomes" id="UP000736583"/>
    </source>
</evidence>
<dbReference type="CDD" id="cd06225">
    <property type="entry name" value="HAMP"/>
    <property type="match status" value="1"/>
</dbReference>